<reference evidence="1" key="1">
    <citation type="submission" date="2020-05" db="EMBL/GenBank/DDBJ databases">
        <authorList>
            <person name="Chiriac C."/>
            <person name="Salcher M."/>
            <person name="Ghai R."/>
            <person name="Kavagutti S V."/>
        </authorList>
    </citation>
    <scope>NUCLEOTIDE SEQUENCE</scope>
</reference>
<evidence type="ECO:0000313" key="2">
    <source>
        <dbReference type="EMBL" id="CAB4634455.1"/>
    </source>
</evidence>
<dbReference type="InterPro" id="IPR017811">
    <property type="entry name" value="Mca"/>
</dbReference>
<dbReference type="Gene3D" id="3.40.50.10320">
    <property type="entry name" value="LmbE-like"/>
    <property type="match status" value="1"/>
</dbReference>
<protein>
    <submittedName>
        <fullName evidence="1">Unannotated protein</fullName>
    </submittedName>
</protein>
<dbReference type="GO" id="GO:0016811">
    <property type="term" value="F:hydrolase activity, acting on carbon-nitrogen (but not peptide) bonds, in linear amides"/>
    <property type="evidence" value="ECO:0007669"/>
    <property type="project" value="TreeGrafter"/>
</dbReference>
<dbReference type="GO" id="GO:0010126">
    <property type="term" value="P:mycothiol metabolic process"/>
    <property type="evidence" value="ECO:0007669"/>
    <property type="project" value="InterPro"/>
</dbReference>
<evidence type="ECO:0000313" key="3">
    <source>
        <dbReference type="EMBL" id="CAB4936579.1"/>
    </source>
</evidence>
<proteinExistence type="predicted"/>
<evidence type="ECO:0000313" key="1">
    <source>
        <dbReference type="EMBL" id="CAB4610302.1"/>
    </source>
</evidence>
<dbReference type="InterPro" id="IPR003737">
    <property type="entry name" value="GlcNAc_PI_deacetylase-related"/>
</dbReference>
<accession>A0A6J6H9B6</accession>
<name>A0A6J6H9B6_9ZZZZ</name>
<dbReference type="EMBL" id="CAEZUO010000059">
    <property type="protein sequence ID" value="CAB4610302.1"/>
    <property type="molecule type" value="Genomic_DNA"/>
</dbReference>
<sequence length="283" mass="31814">MADRCLLSIHAHPDDEASKGASTVAKYKTEGVRAVLVTCTGGEEGDILNPVMDRPEIRADLASVRKRELEVASALIGYDEVVLLGYRDSGMPDSEANARPEAFANADLDEAVARLVAIIRRERPQVILTYGDDQQGYPHPDHLRVHDISLPAFERAGDPSYRPDLGEPFTPLKMYYSVWSRTRIEATHNKFVELGLESPFSEDWFTRPSQDERVTTSIDIGPWFDVRLEALLAHETQVDPDSAFWFGLPREIARSVHPYEDYILAHSRVETQLPETDLFAGIH</sequence>
<dbReference type="EMBL" id="CAFBNA010000071">
    <property type="protein sequence ID" value="CAB4936579.1"/>
    <property type="molecule type" value="Genomic_DNA"/>
</dbReference>
<dbReference type="InterPro" id="IPR024078">
    <property type="entry name" value="LmbE-like_dom_sf"/>
</dbReference>
<dbReference type="AlphaFoldDB" id="A0A6J6H9B6"/>
<gene>
    <name evidence="1" type="ORF">UFOPK1827_01228</name>
    <name evidence="2" type="ORF">UFOPK2000_00935</name>
    <name evidence="3" type="ORF">UFOPK3708_01176</name>
</gene>
<dbReference type="SUPFAM" id="SSF102588">
    <property type="entry name" value="LmbE-like"/>
    <property type="match status" value="1"/>
</dbReference>
<dbReference type="Pfam" id="PF02585">
    <property type="entry name" value="PIG-L"/>
    <property type="match status" value="1"/>
</dbReference>
<dbReference type="NCBIfam" id="TIGR03446">
    <property type="entry name" value="mycothiol_Mca"/>
    <property type="match status" value="1"/>
</dbReference>
<dbReference type="EMBL" id="CAEZVK010000093">
    <property type="protein sequence ID" value="CAB4634455.1"/>
    <property type="molecule type" value="Genomic_DNA"/>
</dbReference>
<dbReference type="PANTHER" id="PTHR12993">
    <property type="entry name" value="N-ACETYLGLUCOSAMINYL-PHOSPHATIDYLINOSITOL DE-N-ACETYLASE-RELATED"/>
    <property type="match status" value="1"/>
</dbReference>
<organism evidence="1">
    <name type="scientific">freshwater metagenome</name>
    <dbReference type="NCBI Taxonomy" id="449393"/>
    <lineage>
        <taxon>unclassified sequences</taxon>
        <taxon>metagenomes</taxon>
        <taxon>ecological metagenomes</taxon>
    </lineage>
</organism>
<dbReference type="PANTHER" id="PTHR12993:SF11">
    <property type="entry name" value="N-ACETYLGLUCOSAMINYL-PHOSPHATIDYLINOSITOL DE-N-ACETYLASE"/>
    <property type="match status" value="1"/>
</dbReference>